<evidence type="ECO:0000313" key="5">
    <source>
        <dbReference type="EMBL" id="RKX70347.1"/>
    </source>
</evidence>
<reference evidence="5 6" key="1">
    <citation type="submission" date="2018-06" db="EMBL/GenBank/DDBJ databases">
        <title>Extensive metabolic versatility and redundancy in microbially diverse, dynamic hydrothermal sediments.</title>
        <authorList>
            <person name="Dombrowski N."/>
            <person name="Teske A."/>
            <person name="Baker B.J."/>
        </authorList>
    </citation>
    <scope>NUCLEOTIDE SEQUENCE [LARGE SCALE GENOMIC DNA]</scope>
    <source>
        <strain evidence="5">B36_G15</strain>
    </source>
</reference>
<dbReference type="AlphaFoldDB" id="A0A660SHZ0"/>
<dbReference type="PROSITE" id="PS00198">
    <property type="entry name" value="4FE4S_FER_1"/>
    <property type="match status" value="1"/>
</dbReference>
<feature type="domain" description="4Fe-4S ferredoxin-type" evidence="4">
    <location>
        <begin position="1"/>
        <end position="27"/>
    </location>
</feature>
<dbReference type="Proteomes" id="UP000268469">
    <property type="component" value="Unassembled WGS sequence"/>
</dbReference>
<dbReference type="EMBL" id="QNBE01000042">
    <property type="protein sequence ID" value="RKX70347.1"/>
    <property type="molecule type" value="Genomic_DNA"/>
</dbReference>
<dbReference type="SUPFAM" id="SSF54862">
    <property type="entry name" value="4Fe-4S ferredoxins"/>
    <property type="match status" value="1"/>
</dbReference>
<organism evidence="5 6">
    <name type="scientific">candidate division WOR-3 bacterium</name>
    <dbReference type="NCBI Taxonomy" id="2052148"/>
    <lineage>
        <taxon>Bacteria</taxon>
        <taxon>Bacteria division WOR-3</taxon>
    </lineage>
</organism>
<proteinExistence type="predicted"/>
<dbReference type="Pfam" id="PF00037">
    <property type="entry name" value="Fer4"/>
    <property type="match status" value="1"/>
</dbReference>
<dbReference type="GO" id="GO:0046872">
    <property type="term" value="F:metal ion binding"/>
    <property type="evidence" value="ECO:0007669"/>
    <property type="project" value="UniProtKB-KW"/>
</dbReference>
<dbReference type="Gene3D" id="3.30.70.20">
    <property type="match status" value="1"/>
</dbReference>
<protein>
    <submittedName>
        <fullName evidence="5">Ferredoxin</fullName>
    </submittedName>
</protein>
<keyword evidence="1" id="KW-0479">Metal-binding</keyword>
<name>A0A660SHZ0_UNCW3</name>
<comment type="caution">
    <text evidence="5">The sequence shown here is derived from an EMBL/GenBank/DDBJ whole genome shotgun (WGS) entry which is preliminary data.</text>
</comment>
<evidence type="ECO:0000313" key="6">
    <source>
        <dbReference type="Proteomes" id="UP000268469"/>
    </source>
</evidence>
<sequence>MKIIAERCLRCYGCSCVCPSSAIVVVDLLPIIDDQNCNRCGQCRKVCPVGAIDENRADPGV</sequence>
<feature type="domain" description="4Fe-4S ferredoxin-type" evidence="4">
    <location>
        <begin position="28"/>
        <end position="57"/>
    </location>
</feature>
<keyword evidence="2" id="KW-0408">Iron</keyword>
<gene>
    <name evidence="5" type="ORF">DRP53_05355</name>
</gene>
<evidence type="ECO:0000259" key="4">
    <source>
        <dbReference type="PROSITE" id="PS51379"/>
    </source>
</evidence>
<dbReference type="PROSITE" id="PS51379">
    <property type="entry name" value="4FE4S_FER_2"/>
    <property type="match status" value="2"/>
</dbReference>
<evidence type="ECO:0000256" key="2">
    <source>
        <dbReference type="ARBA" id="ARBA00023004"/>
    </source>
</evidence>
<evidence type="ECO:0000256" key="1">
    <source>
        <dbReference type="ARBA" id="ARBA00022723"/>
    </source>
</evidence>
<dbReference type="InterPro" id="IPR017896">
    <property type="entry name" value="4Fe4S_Fe-S-bd"/>
</dbReference>
<keyword evidence="3" id="KW-0411">Iron-sulfur</keyword>
<accession>A0A660SHZ0</accession>
<evidence type="ECO:0000256" key="3">
    <source>
        <dbReference type="ARBA" id="ARBA00023014"/>
    </source>
</evidence>
<dbReference type="InterPro" id="IPR017900">
    <property type="entry name" value="4Fe4S_Fe_S_CS"/>
</dbReference>
<dbReference type="GO" id="GO:0051536">
    <property type="term" value="F:iron-sulfur cluster binding"/>
    <property type="evidence" value="ECO:0007669"/>
    <property type="project" value="UniProtKB-KW"/>
</dbReference>